<dbReference type="SUPFAM" id="SSF52317">
    <property type="entry name" value="Class I glutamine amidotransferase-like"/>
    <property type="match status" value="1"/>
</dbReference>
<dbReference type="Proteomes" id="UP000196138">
    <property type="component" value="Chromosome"/>
</dbReference>
<dbReference type="Pfam" id="PF01965">
    <property type="entry name" value="DJ-1_PfpI"/>
    <property type="match status" value="1"/>
</dbReference>
<keyword evidence="1" id="KW-0805">Transcription regulation</keyword>
<dbReference type="OrthoDB" id="8543772at2"/>
<dbReference type="EMBL" id="CP021455">
    <property type="protein sequence ID" value="ARU04782.1"/>
    <property type="molecule type" value="Genomic_DNA"/>
</dbReference>
<evidence type="ECO:0000256" key="2">
    <source>
        <dbReference type="ARBA" id="ARBA00023125"/>
    </source>
</evidence>
<dbReference type="PANTHER" id="PTHR43130:SF3">
    <property type="entry name" value="HTH-TYPE TRANSCRIPTIONAL REGULATOR RV1931C"/>
    <property type="match status" value="1"/>
</dbReference>
<keyword evidence="6" id="KW-1185">Reference proteome</keyword>
<dbReference type="SMART" id="SM00342">
    <property type="entry name" value="HTH_ARAC"/>
    <property type="match status" value="1"/>
</dbReference>
<dbReference type="Pfam" id="PF12833">
    <property type="entry name" value="HTH_18"/>
    <property type="match status" value="1"/>
</dbReference>
<evidence type="ECO:0000259" key="4">
    <source>
        <dbReference type="PROSITE" id="PS01124"/>
    </source>
</evidence>
<dbReference type="InterPro" id="IPR002818">
    <property type="entry name" value="DJ-1/PfpI"/>
</dbReference>
<protein>
    <submittedName>
        <fullName evidence="5">AraC family transcriptional regulator</fullName>
    </submittedName>
</protein>
<feature type="domain" description="HTH araC/xylS-type" evidence="4">
    <location>
        <begin position="235"/>
        <end position="332"/>
    </location>
</feature>
<accession>A0A1Y0EN97</accession>
<dbReference type="PROSITE" id="PS01124">
    <property type="entry name" value="HTH_ARAC_FAMILY_2"/>
    <property type="match status" value="1"/>
</dbReference>
<evidence type="ECO:0000256" key="1">
    <source>
        <dbReference type="ARBA" id="ARBA00023015"/>
    </source>
</evidence>
<keyword evidence="2" id="KW-0238">DNA-binding</keyword>
<dbReference type="CDD" id="cd03137">
    <property type="entry name" value="GATase1_AraC_1"/>
    <property type="match status" value="1"/>
</dbReference>
<evidence type="ECO:0000256" key="3">
    <source>
        <dbReference type="ARBA" id="ARBA00023163"/>
    </source>
</evidence>
<keyword evidence="3" id="KW-0804">Transcription</keyword>
<dbReference type="GO" id="GO:0043565">
    <property type="term" value="F:sequence-specific DNA binding"/>
    <property type="evidence" value="ECO:0007669"/>
    <property type="project" value="InterPro"/>
</dbReference>
<dbReference type="AlphaFoldDB" id="A0A1Y0EN97"/>
<dbReference type="InterPro" id="IPR029062">
    <property type="entry name" value="Class_I_gatase-like"/>
</dbReference>
<dbReference type="InterPro" id="IPR052158">
    <property type="entry name" value="INH-QAR"/>
</dbReference>
<organism evidence="5 6">
    <name type="scientific">Comamonas serinivorans</name>
    <dbReference type="NCBI Taxonomy" id="1082851"/>
    <lineage>
        <taxon>Bacteria</taxon>
        <taxon>Pseudomonadati</taxon>
        <taxon>Pseudomonadota</taxon>
        <taxon>Betaproteobacteria</taxon>
        <taxon>Burkholderiales</taxon>
        <taxon>Comamonadaceae</taxon>
        <taxon>Comamonas</taxon>
    </lineage>
</organism>
<dbReference type="InterPro" id="IPR018062">
    <property type="entry name" value="HTH_AraC-typ_CS"/>
</dbReference>
<name>A0A1Y0EN97_9BURK</name>
<dbReference type="Gene3D" id="3.40.50.880">
    <property type="match status" value="1"/>
</dbReference>
<dbReference type="SUPFAM" id="SSF46689">
    <property type="entry name" value="Homeodomain-like"/>
    <property type="match status" value="1"/>
</dbReference>
<dbReference type="PANTHER" id="PTHR43130">
    <property type="entry name" value="ARAC-FAMILY TRANSCRIPTIONAL REGULATOR"/>
    <property type="match status" value="1"/>
</dbReference>
<dbReference type="InterPro" id="IPR009057">
    <property type="entry name" value="Homeodomain-like_sf"/>
</dbReference>
<dbReference type="RefSeq" id="WP_087280039.1">
    <property type="nucleotide sequence ID" value="NZ_CP021455.1"/>
</dbReference>
<proteinExistence type="predicted"/>
<sequence length="337" mass="35610">MHAIVFIVYPGFELLDVSGPASVFQGANRALSQAGRPAFYRVGLASALGGLVPSSCGLAVHTEPLAEHMEPLAGHTEPLAGRAPAPDTLLVAGAEREPLGAALRDAVLLAALQPLAASVQRLGSVCSGSLVLAALGLLDGHRVATHWDACQPLARAFPQVRVDPESLYVVDGRLWTSAGVTMGIDMALAMVAHDLDAQIAGDVAQRLVLYARRPGYQSQFSPVLQAQIQAGHPFADLIAWIDAHLDAPLDVGALAERAHMTERTFHRKFVSATGETPARFVETVRLDAARMLLAQGLAVKAVATRVGLFPTSRLSLAFQRRFGVSPALFQALHGTPP</sequence>
<evidence type="ECO:0000313" key="5">
    <source>
        <dbReference type="EMBL" id="ARU04782.1"/>
    </source>
</evidence>
<reference evidence="5 6" key="1">
    <citation type="submission" date="2017-05" db="EMBL/GenBank/DDBJ databases">
        <authorList>
            <person name="Song R."/>
            <person name="Chenine A.L."/>
            <person name="Ruprecht R.M."/>
        </authorList>
    </citation>
    <scope>NUCLEOTIDE SEQUENCE [LARGE SCALE GENOMIC DNA]</scope>
    <source>
        <strain evidence="5 6">DSM 26136</strain>
    </source>
</reference>
<evidence type="ECO:0000313" key="6">
    <source>
        <dbReference type="Proteomes" id="UP000196138"/>
    </source>
</evidence>
<dbReference type="PROSITE" id="PS00041">
    <property type="entry name" value="HTH_ARAC_FAMILY_1"/>
    <property type="match status" value="1"/>
</dbReference>
<dbReference type="Gene3D" id="1.10.10.60">
    <property type="entry name" value="Homeodomain-like"/>
    <property type="match status" value="1"/>
</dbReference>
<dbReference type="KEGG" id="cser:CCO03_08905"/>
<dbReference type="GO" id="GO:0003700">
    <property type="term" value="F:DNA-binding transcription factor activity"/>
    <property type="evidence" value="ECO:0007669"/>
    <property type="project" value="InterPro"/>
</dbReference>
<dbReference type="InterPro" id="IPR018060">
    <property type="entry name" value="HTH_AraC"/>
</dbReference>
<gene>
    <name evidence="5" type="ORF">CCO03_08905</name>
</gene>